<evidence type="ECO:0000256" key="4">
    <source>
        <dbReference type="ARBA" id="ARBA00004406"/>
    </source>
</evidence>
<dbReference type="CTD" id="45282"/>
<dbReference type="InterPro" id="IPR050479">
    <property type="entry name" value="CYP11_CYP27_families"/>
</dbReference>
<reference evidence="13" key="2">
    <citation type="submission" date="2024-08" db="UniProtKB">
        <authorList>
            <consortium name="EnsemblMetazoa"/>
        </authorList>
    </citation>
    <scope>IDENTIFICATION</scope>
</reference>
<dbReference type="EnsemblMetazoa" id="XM_019917741.1">
    <property type="protein sequence ID" value="XP_019773300.1"/>
    <property type="gene ID" value="LOC109546687"/>
</dbReference>
<dbReference type="Gene3D" id="1.10.630.10">
    <property type="entry name" value="Cytochrome P450"/>
    <property type="match status" value="1"/>
</dbReference>
<sequence>MWLQVPKLNNCASGILTFCIRGLKSFSSIPGPKTLPVVGTLYQYLPIVGDYKFKELHHNGLKKYQKYGPVVKEEMVPGVTILWVFDPQDIEMMFRCEGKYPQRRSHLALEKFRLDRPNVYHTGGLLPTNGPDWLRIRKAFQKGLSGPRAVKNFLDGSDEIINEWLEERVEVVRKKPTSDFLPELSRLFLELTGYAVLDLRLRTFSRAELNKYSTSTKLINATFKANSCILKLDNGPQLWRKFNTPMYKRLKRSQLYMEEVAIDLLSLKMSIFSDNNINQHLTLLQQYFACPDVDFQDIIGTVCDFLLAGIDTTSYTTSFLLYHLGKSPSVQLALFEEVIKLLPEKQSPVTEEVLNQAHYAKATLKELFRLRPISVGVGRVLNESAVFSEYEVPKDTVVVSQNQISCRLDKYFACPHEFKPERWLKNHPLYENKHPFLVLPFGHGPRACIARHLAEQNILVVLLKLVRRYKIEWNGSVLDSKSLLINAPDGPISLRFDAR</sequence>
<evidence type="ECO:0000256" key="6">
    <source>
        <dbReference type="ARBA" id="ARBA00022617"/>
    </source>
</evidence>
<dbReference type="InterPro" id="IPR001128">
    <property type="entry name" value="Cyt_P450"/>
</dbReference>
<evidence type="ECO:0000313" key="14">
    <source>
        <dbReference type="Proteomes" id="UP000019118"/>
    </source>
</evidence>
<evidence type="ECO:0000256" key="10">
    <source>
        <dbReference type="ARBA" id="ARBA00023033"/>
    </source>
</evidence>
<dbReference type="GO" id="GO:0020037">
    <property type="term" value="F:heme binding"/>
    <property type="evidence" value="ECO:0007669"/>
    <property type="project" value="InterPro"/>
</dbReference>
<evidence type="ECO:0000313" key="13">
    <source>
        <dbReference type="EnsemblMetazoa" id="XP_019773300.1"/>
    </source>
</evidence>
<dbReference type="InterPro" id="IPR036396">
    <property type="entry name" value="Cyt_P450_sf"/>
</dbReference>
<evidence type="ECO:0000256" key="5">
    <source>
        <dbReference type="ARBA" id="ARBA00010617"/>
    </source>
</evidence>
<reference evidence="14" key="1">
    <citation type="journal article" date="2013" name="Genome Biol.">
        <title>Draft genome of the mountain pine beetle, Dendroctonus ponderosae Hopkins, a major forest pest.</title>
        <authorList>
            <person name="Keeling C.I."/>
            <person name="Yuen M.M."/>
            <person name="Liao N.Y."/>
            <person name="Docking T.R."/>
            <person name="Chan S.K."/>
            <person name="Taylor G.A."/>
            <person name="Palmquist D.L."/>
            <person name="Jackman S.D."/>
            <person name="Nguyen A."/>
            <person name="Li M."/>
            <person name="Henderson H."/>
            <person name="Janes J.K."/>
            <person name="Zhao Y."/>
            <person name="Pandoh P."/>
            <person name="Moore R."/>
            <person name="Sperling F.A."/>
            <person name="Huber D.P."/>
            <person name="Birol I."/>
            <person name="Jones S.J."/>
            <person name="Bohlmann J."/>
        </authorList>
    </citation>
    <scope>NUCLEOTIDE SEQUENCE</scope>
</reference>
<keyword evidence="7 11" id="KW-0479">Metal-binding</keyword>
<dbReference type="KEGG" id="dpa:109546687"/>
<keyword evidence="14" id="KW-1185">Reference proteome</keyword>
<dbReference type="PRINTS" id="PR00385">
    <property type="entry name" value="P450"/>
</dbReference>
<dbReference type="PANTHER" id="PTHR24279:SF120">
    <property type="entry name" value="CYTOCHROME P450"/>
    <property type="match status" value="1"/>
</dbReference>
<keyword evidence="6 11" id="KW-0349">Heme</keyword>
<keyword evidence="9 11" id="KW-0408">Iron</keyword>
<proteinExistence type="inferred from homology"/>
<evidence type="ECO:0000256" key="2">
    <source>
        <dbReference type="ARBA" id="ARBA00003690"/>
    </source>
</evidence>
<dbReference type="Proteomes" id="UP000019118">
    <property type="component" value="Unassembled WGS sequence"/>
</dbReference>
<evidence type="ECO:0000256" key="9">
    <source>
        <dbReference type="ARBA" id="ARBA00023004"/>
    </source>
</evidence>
<comment type="similarity">
    <text evidence="5 12">Belongs to the cytochrome P450 family.</text>
</comment>
<evidence type="ECO:0000256" key="3">
    <source>
        <dbReference type="ARBA" id="ARBA00004174"/>
    </source>
</evidence>
<dbReference type="GO" id="GO:0005506">
    <property type="term" value="F:iron ion binding"/>
    <property type="evidence" value="ECO:0007669"/>
    <property type="project" value="InterPro"/>
</dbReference>
<dbReference type="InterPro" id="IPR017972">
    <property type="entry name" value="Cyt_P450_CS"/>
</dbReference>
<evidence type="ECO:0000256" key="7">
    <source>
        <dbReference type="ARBA" id="ARBA00022723"/>
    </source>
</evidence>
<feature type="binding site" description="axial binding residue" evidence="11">
    <location>
        <position position="448"/>
    </location>
    <ligand>
        <name>heme</name>
        <dbReference type="ChEBI" id="CHEBI:30413"/>
    </ligand>
    <ligandPart>
        <name>Fe</name>
        <dbReference type="ChEBI" id="CHEBI:18248"/>
    </ligandPart>
</feature>
<dbReference type="FunFam" id="1.10.630.10:FF:000006">
    <property type="entry name" value="Cytochrome P450 302a1, mitochondrial"/>
    <property type="match status" value="1"/>
</dbReference>
<evidence type="ECO:0000256" key="12">
    <source>
        <dbReference type="RuleBase" id="RU000461"/>
    </source>
</evidence>
<evidence type="ECO:0008006" key="15">
    <source>
        <dbReference type="Google" id="ProtNLM"/>
    </source>
</evidence>
<dbReference type="PROSITE" id="PS00086">
    <property type="entry name" value="CYTOCHROME_P450"/>
    <property type="match status" value="1"/>
</dbReference>
<name>A0AAR5QJ92_DENPD</name>
<dbReference type="GO" id="GO:0016705">
    <property type="term" value="F:oxidoreductase activity, acting on paired donors, with incorporation or reduction of molecular oxygen"/>
    <property type="evidence" value="ECO:0007669"/>
    <property type="project" value="InterPro"/>
</dbReference>
<protein>
    <recommendedName>
        <fullName evidence="15">Cytochrome P450</fullName>
    </recommendedName>
</protein>
<keyword evidence="10 12" id="KW-0503">Monooxygenase</keyword>
<dbReference type="Pfam" id="PF00067">
    <property type="entry name" value="p450"/>
    <property type="match status" value="1"/>
</dbReference>
<dbReference type="CDD" id="cd11054">
    <property type="entry name" value="CYP24A1-like"/>
    <property type="match status" value="1"/>
</dbReference>
<evidence type="ECO:0000256" key="8">
    <source>
        <dbReference type="ARBA" id="ARBA00023002"/>
    </source>
</evidence>
<dbReference type="PRINTS" id="PR00465">
    <property type="entry name" value="EP450IV"/>
</dbReference>
<dbReference type="AlphaFoldDB" id="A0AAR5QJ92"/>
<comment type="cofactor">
    <cofactor evidence="1 11">
        <name>heme</name>
        <dbReference type="ChEBI" id="CHEBI:30413"/>
    </cofactor>
</comment>
<dbReference type="GO" id="GO:0004497">
    <property type="term" value="F:monooxygenase activity"/>
    <property type="evidence" value="ECO:0007669"/>
    <property type="project" value="UniProtKB-KW"/>
</dbReference>
<dbReference type="GeneID" id="109546687"/>
<organism evidence="13 14">
    <name type="scientific">Dendroctonus ponderosae</name>
    <name type="common">Mountain pine beetle</name>
    <dbReference type="NCBI Taxonomy" id="77166"/>
    <lineage>
        <taxon>Eukaryota</taxon>
        <taxon>Metazoa</taxon>
        <taxon>Ecdysozoa</taxon>
        <taxon>Arthropoda</taxon>
        <taxon>Hexapoda</taxon>
        <taxon>Insecta</taxon>
        <taxon>Pterygota</taxon>
        <taxon>Neoptera</taxon>
        <taxon>Endopterygota</taxon>
        <taxon>Coleoptera</taxon>
        <taxon>Polyphaga</taxon>
        <taxon>Cucujiformia</taxon>
        <taxon>Curculionidae</taxon>
        <taxon>Scolytinae</taxon>
        <taxon>Dendroctonus</taxon>
    </lineage>
</organism>
<evidence type="ECO:0000256" key="11">
    <source>
        <dbReference type="PIRSR" id="PIRSR602403-1"/>
    </source>
</evidence>
<dbReference type="GO" id="GO:0005789">
    <property type="term" value="C:endoplasmic reticulum membrane"/>
    <property type="evidence" value="ECO:0007669"/>
    <property type="project" value="UniProtKB-SubCell"/>
</dbReference>
<dbReference type="InterPro" id="IPR002403">
    <property type="entry name" value="Cyt_P450_E_grp-IV"/>
</dbReference>
<dbReference type="SUPFAM" id="SSF48264">
    <property type="entry name" value="Cytochrome P450"/>
    <property type="match status" value="1"/>
</dbReference>
<comment type="subcellular location">
    <subcellularLocation>
        <location evidence="4">Endoplasmic reticulum membrane</location>
        <topology evidence="4">Peripheral membrane protein</topology>
    </subcellularLocation>
    <subcellularLocation>
        <location evidence="3">Microsome membrane</location>
        <topology evidence="3">Peripheral membrane protein</topology>
    </subcellularLocation>
</comment>
<dbReference type="PANTHER" id="PTHR24279">
    <property type="entry name" value="CYTOCHROME P450"/>
    <property type="match status" value="1"/>
</dbReference>
<keyword evidence="8 12" id="KW-0560">Oxidoreductase</keyword>
<evidence type="ECO:0000256" key="1">
    <source>
        <dbReference type="ARBA" id="ARBA00001971"/>
    </source>
</evidence>
<accession>A0AAR5QJ92</accession>
<comment type="function">
    <text evidence="2">May be involved in the metabolism of insect hormones and in the breakdown of synthetic insecticides.</text>
</comment>